<keyword evidence="1" id="KW-0732">Signal</keyword>
<proteinExistence type="predicted"/>
<sequence length="190" mass="20181">MYYSVSVAVSFTLALANAGSTPEIIDRNLKLQKRSGNPITSCGANWILVSDLTEFRSGYANATRHFCNDGEDRTVPIRCSLAPGASCSATHEKYRGASKSDPNSFGNVRLVGGLPGTVNFTITNLGSAQLDVKTEDCISGMMQVAQPTVKAQDGTEVTNTCWRPDGNDTLGGTFEIPGVASYQALPIPLN</sequence>
<evidence type="ECO:0008006" key="4">
    <source>
        <dbReference type="Google" id="ProtNLM"/>
    </source>
</evidence>
<evidence type="ECO:0000256" key="1">
    <source>
        <dbReference type="SAM" id="SignalP"/>
    </source>
</evidence>
<dbReference type="STRING" id="1231657.A0A1Y1YS98"/>
<keyword evidence="3" id="KW-1185">Reference proteome</keyword>
<feature type="chain" id="PRO_5010999658" description="AA1-like domain-containing protein" evidence="1">
    <location>
        <begin position="19"/>
        <end position="190"/>
    </location>
</feature>
<dbReference type="Proteomes" id="UP000193144">
    <property type="component" value="Unassembled WGS sequence"/>
</dbReference>
<comment type="caution">
    <text evidence="2">The sequence shown here is derived from an EMBL/GenBank/DDBJ whole genome shotgun (WGS) entry which is preliminary data.</text>
</comment>
<dbReference type="EMBL" id="MCFA01000177">
    <property type="protein sequence ID" value="ORY00903.1"/>
    <property type="molecule type" value="Genomic_DNA"/>
</dbReference>
<feature type="signal peptide" evidence="1">
    <location>
        <begin position="1"/>
        <end position="18"/>
    </location>
</feature>
<name>A0A1Y1YS98_9PLEO</name>
<reference evidence="2 3" key="1">
    <citation type="submission" date="2016-07" db="EMBL/GenBank/DDBJ databases">
        <title>Pervasive Adenine N6-methylation of Active Genes in Fungi.</title>
        <authorList>
            <consortium name="DOE Joint Genome Institute"/>
            <person name="Mondo S.J."/>
            <person name="Dannebaum R.O."/>
            <person name="Kuo R.C."/>
            <person name="Labutti K."/>
            <person name="Haridas S."/>
            <person name="Kuo A."/>
            <person name="Salamov A."/>
            <person name="Ahrendt S.R."/>
            <person name="Lipzen A."/>
            <person name="Sullivan W."/>
            <person name="Andreopoulos W.B."/>
            <person name="Clum A."/>
            <person name="Lindquist E."/>
            <person name="Daum C."/>
            <person name="Ramamoorthy G.K."/>
            <person name="Gryganskyi A."/>
            <person name="Culley D."/>
            <person name="Magnuson J.K."/>
            <person name="James T.Y."/>
            <person name="O'Malley M.A."/>
            <person name="Stajich J.E."/>
            <person name="Spatafora J.W."/>
            <person name="Visel A."/>
            <person name="Grigoriev I.V."/>
        </authorList>
    </citation>
    <scope>NUCLEOTIDE SEQUENCE [LARGE SCALE GENOMIC DNA]</scope>
    <source>
        <strain evidence="2 3">CBS 115471</strain>
    </source>
</reference>
<gene>
    <name evidence="2" type="ORF">BCR34DRAFT_606141</name>
</gene>
<evidence type="ECO:0000313" key="3">
    <source>
        <dbReference type="Proteomes" id="UP000193144"/>
    </source>
</evidence>
<dbReference type="AlphaFoldDB" id="A0A1Y1YS98"/>
<protein>
    <recommendedName>
        <fullName evidence="4">AA1-like domain-containing protein</fullName>
    </recommendedName>
</protein>
<accession>A0A1Y1YS98</accession>
<organism evidence="2 3">
    <name type="scientific">Clohesyomyces aquaticus</name>
    <dbReference type="NCBI Taxonomy" id="1231657"/>
    <lineage>
        <taxon>Eukaryota</taxon>
        <taxon>Fungi</taxon>
        <taxon>Dikarya</taxon>
        <taxon>Ascomycota</taxon>
        <taxon>Pezizomycotina</taxon>
        <taxon>Dothideomycetes</taxon>
        <taxon>Pleosporomycetidae</taxon>
        <taxon>Pleosporales</taxon>
        <taxon>Lindgomycetaceae</taxon>
        <taxon>Clohesyomyces</taxon>
    </lineage>
</organism>
<evidence type="ECO:0000313" key="2">
    <source>
        <dbReference type="EMBL" id="ORY00903.1"/>
    </source>
</evidence>